<proteinExistence type="inferred from homology"/>
<gene>
    <name evidence="5" type="ORF">ACFSQJ_06620</name>
</gene>
<keyword evidence="4" id="KW-0460">Magnesium</keyword>
<evidence type="ECO:0000256" key="4">
    <source>
        <dbReference type="RuleBase" id="RU361279"/>
    </source>
</evidence>
<evidence type="ECO:0000256" key="2">
    <source>
        <dbReference type="ARBA" id="ARBA00022741"/>
    </source>
</evidence>
<reference evidence="6" key="1">
    <citation type="journal article" date="2019" name="Int. J. Syst. Evol. Microbiol.">
        <title>The Global Catalogue of Microorganisms (GCM) 10K type strain sequencing project: providing services to taxonomists for standard genome sequencing and annotation.</title>
        <authorList>
            <consortium name="The Broad Institute Genomics Platform"/>
            <consortium name="The Broad Institute Genome Sequencing Center for Infectious Disease"/>
            <person name="Wu L."/>
            <person name="Ma J."/>
        </authorList>
    </citation>
    <scope>NUCLEOTIDE SEQUENCE [LARGE SCALE GENOMIC DNA]</scope>
    <source>
        <strain evidence="6">KCTC 52368</strain>
    </source>
</reference>
<dbReference type="Proteomes" id="UP001597526">
    <property type="component" value="Unassembled WGS sequence"/>
</dbReference>
<evidence type="ECO:0000256" key="1">
    <source>
        <dbReference type="ARBA" id="ARBA00010638"/>
    </source>
</evidence>
<evidence type="ECO:0000256" key="3">
    <source>
        <dbReference type="ARBA" id="ARBA00022840"/>
    </source>
</evidence>
<comment type="catalytic activity">
    <reaction evidence="4">
        <text>(6S)-5-formyl-5,6,7,8-tetrahydrofolate + ATP = (6R)-5,10-methenyltetrahydrofolate + ADP + phosphate</text>
        <dbReference type="Rhea" id="RHEA:10488"/>
        <dbReference type="ChEBI" id="CHEBI:30616"/>
        <dbReference type="ChEBI" id="CHEBI:43474"/>
        <dbReference type="ChEBI" id="CHEBI:57455"/>
        <dbReference type="ChEBI" id="CHEBI:57457"/>
        <dbReference type="ChEBI" id="CHEBI:456216"/>
        <dbReference type="EC" id="6.3.3.2"/>
    </reaction>
</comment>
<accession>A0ABW5MUY2</accession>
<organism evidence="5 6">
    <name type="scientific">Croceitalea marina</name>
    <dbReference type="NCBI Taxonomy" id="1775166"/>
    <lineage>
        <taxon>Bacteria</taxon>
        <taxon>Pseudomonadati</taxon>
        <taxon>Bacteroidota</taxon>
        <taxon>Flavobacteriia</taxon>
        <taxon>Flavobacteriales</taxon>
        <taxon>Flavobacteriaceae</taxon>
        <taxon>Croceitalea</taxon>
    </lineage>
</organism>
<name>A0ABW5MUY2_9FLAO</name>
<dbReference type="SUPFAM" id="SSF100950">
    <property type="entry name" value="NagB/RpiA/CoA transferase-like"/>
    <property type="match status" value="1"/>
</dbReference>
<dbReference type="GO" id="GO:0030272">
    <property type="term" value="F:5-formyltetrahydrofolate cyclo-ligase activity"/>
    <property type="evidence" value="ECO:0007669"/>
    <property type="project" value="UniProtKB-EC"/>
</dbReference>
<dbReference type="InterPro" id="IPR024185">
    <property type="entry name" value="FTHF_cligase-like_sf"/>
</dbReference>
<keyword evidence="3 4" id="KW-0067">ATP-binding</keyword>
<keyword evidence="6" id="KW-1185">Reference proteome</keyword>
<keyword evidence="4" id="KW-0479">Metal-binding</keyword>
<keyword evidence="2 4" id="KW-0547">Nucleotide-binding</keyword>
<dbReference type="PANTHER" id="PTHR23407">
    <property type="entry name" value="ATPASE INHIBITOR/5-FORMYLTETRAHYDROFOLATE CYCLO-LIGASE"/>
    <property type="match status" value="1"/>
</dbReference>
<dbReference type="PANTHER" id="PTHR23407:SF1">
    <property type="entry name" value="5-FORMYLTETRAHYDROFOLATE CYCLO-LIGASE"/>
    <property type="match status" value="1"/>
</dbReference>
<comment type="cofactor">
    <cofactor evidence="4">
        <name>Mg(2+)</name>
        <dbReference type="ChEBI" id="CHEBI:18420"/>
    </cofactor>
</comment>
<dbReference type="EC" id="6.3.3.2" evidence="4"/>
<keyword evidence="5" id="KW-0436">Ligase</keyword>
<dbReference type="EMBL" id="JBHULB010000007">
    <property type="protein sequence ID" value="MFD2586596.1"/>
    <property type="molecule type" value="Genomic_DNA"/>
</dbReference>
<evidence type="ECO:0000313" key="5">
    <source>
        <dbReference type="EMBL" id="MFD2586596.1"/>
    </source>
</evidence>
<dbReference type="PIRSF" id="PIRSF006806">
    <property type="entry name" value="FTHF_cligase"/>
    <property type="match status" value="1"/>
</dbReference>
<dbReference type="InterPro" id="IPR002698">
    <property type="entry name" value="FTHF_cligase"/>
</dbReference>
<dbReference type="Pfam" id="PF01812">
    <property type="entry name" value="5-FTHF_cyc-lig"/>
    <property type="match status" value="1"/>
</dbReference>
<dbReference type="RefSeq" id="WP_377766169.1">
    <property type="nucleotide sequence ID" value="NZ_JBHULB010000007.1"/>
</dbReference>
<dbReference type="NCBIfam" id="TIGR02727">
    <property type="entry name" value="MTHFS_bact"/>
    <property type="match status" value="1"/>
</dbReference>
<comment type="caution">
    <text evidence="5">The sequence shown here is derived from an EMBL/GenBank/DDBJ whole genome shotgun (WGS) entry which is preliminary data.</text>
</comment>
<evidence type="ECO:0000313" key="6">
    <source>
        <dbReference type="Proteomes" id="UP001597526"/>
    </source>
</evidence>
<protein>
    <recommendedName>
        <fullName evidence="4">5-formyltetrahydrofolate cyclo-ligase</fullName>
        <ecNumber evidence="4">6.3.3.2</ecNumber>
    </recommendedName>
</protein>
<sequence length="186" mass="21872">MRKIELREAYRSKRKKLSFETIQSQSLKISNNILQMNIWSFFYYHVFLTITESKEVDTAYLLTLLHGKDKNVIIPKTKGEKQLEHFLLTDSTLLKKNKWNIPEPVNGIRIDEKQLEVVFIPLLAFDLKGNRVGYGKGFYDTFLKKCNSNVVKIGLSFFEAEREIEDIDKHDIPLDYCVTPEKVYKF</sequence>
<comment type="similarity">
    <text evidence="1 4">Belongs to the 5-formyltetrahydrofolate cyclo-ligase family.</text>
</comment>
<dbReference type="Gene3D" id="3.40.50.10420">
    <property type="entry name" value="NagB/RpiA/CoA transferase-like"/>
    <property type="match status" value="1"/>
</dbReference>
<dbReference type="InterPro" id="IPR037171">
    <property type="entry name" value="NagB/RpiA_transferase-like"/>
</dbReference>